<evidence type="ECO:0000313" key="3">
    <source>
        <dbReference type="EMBL" id="SNT11419.1"/>
    </source>
</evidence>
<dbReference type="InterPro" id="IPR003594">
    <property type="entry name" value="HATPase_dom"/>
</dbReference>
<keyword evidence="1" id="KW-0723">Serine/threonine-protein kinase</keyword>
<proteinExistence type="predicted"/>
<dbReference type="RefSeq" id="WP_203833454.1">
    <property type="nucleotide sequence ID" value="NZ_BOMU01000133.1"/>
</dbReference>
<dbReference type="InterPro" id="IPR002645">
    <property type="entry name" value="STAS_dom"/>
</dbReference>
<dbReference type="InterPro" id="IPR050267">
    <property type="entry name" value="Anti-sigma-factor_SerPK"/>
</dbReference>
<dbReference type="Proteomes" id="UP000198415">
    <property type="component" value="Unassembled WGS sequence"/>
</dbReference>
<dbReference type="PANTHER" id="PTHR35526:SF3">
    <property type="entry name" value="ANTI-SIGMA-F FACTOR RSBW"/>
    <property type="match status" value="1"/>
</dbReference>
<dbReference type="Pfam" id="PF13581">
    <property type="entry name" value="HATPase_c_2"/>
    <property type="match status" value="1"/>
</dbReference>
<dbReference type="CDD" id="cd16936">
    <property type="entry name" value="HATPase_RsbW-like"/>
    <property type="match status" value="1"/>
</dbReference>
<evidence type="ECO:0000313" key="4">
    <source>
        <dbReference type="Proteomes" id="UP000198415"/>
    </source>
</evidence>
<gene>
    <name evidence="3" type="ORF">SAMN06264365_1412</name>
</gene>
<accession>A0A239K0U7</accession>
<evidence type="ECO:0000256" key="1">
    <source>
        <dbReference type="ARBA" id="ARBA00022527"/>
    </source>
</evidence>
<dbReference type="PROSITE" id="PS50801">
    <property type="entry name" value="STAS"/>
    <property type="match status" value="1"/>
</dbReference>
<dbReference type="CDD" id="cd07043">
    <property type="entry name" value="STAS_anti-anti-sigma_factors"/>
    <property type="match status" value="1"/>
</dbReference>
<evidence type="ECO:0000259" key="2">
    <source>
        <dbReference type="PROSITE" id="PS50801"/>
    </source>
</evidence>
<dbReference type="InterPro" id="IPR036513">
    <property type="entry name" value="STAS_dom_sf"/>
</dbReference>
<reference evidence="3 4" key="1">
    <citation type="submission" date="2017-06" db="EMBL/GenBank/DDBJ databases">
        <authorList>
            <person name="Kim H.J."/>
            <person name="Triplett B.A."/>
        </authorList>
    </citation>
    <scope>NUCLEOTIDE SEQUENCE [LARGE SCALE GENOMIC DNA]</scope>
    <source>
        <strain evidence="3 4">DSM 43151</strain>
    </source>
</reference>
<feature type="domain" description="STAS" evidence="2">
    <location>
        <begin position="5"/>
        <end position="95"/>
    </location>
</feature>
<dbReference type="PANTHER" id="PTHR35526">
    <property type="entry name" value="ANTI-SIGMA-F FACTOR RSBW-RELATED"/>
    <property type="match status" value="1"/>
</dbReference>
<dbReference type="Gene3D" id="3.30.565.10">
    <property type="entry name" value="Histidine kinase-like ATPase, C-terminal domain"/>
    <property type="match status" value="1"/>
</dbReference>
<dbReference type="AlphaFoldDB" id="A0A239K0U7"/>
<dbReference type="SUPFAM" id="SSF55874">
    <property type="entry name" value="ATPase domain of HSP90 chaperone/DNA topoisomerase II/histidine kinase"/>
    <property type="match status" value="1"/>
</dbReference>
<dbReference type="Pfam" id="PF01740">
    <property type="entry name" value="STAS"/>
    <property type="match status" value="1"/>
</dbReference>
<dbReference type="InterPro" id="IPR036890">
    <property type="entry name" value="HATPase_C_sf"/>
</dbReference>
<organism evidence="3 4">
    <name type="scientific">Actinoplanes regularis</name>
    <dbReference type="NCBI Taxonomy" id="52697"/>
    <lineage>
        <taxon>Bacteria</taxon>
        <taxon>Bacillati</taxon>
        <taxon>Actinomycetota</taxon>
        <taxon>Actinomycetes</taxon>
        <taxon>Micromonosporales</taxon>
        <taxon>Micromonosporaceae</taxon>
        <taxon>Actinoplanes</taxon>
    </lineage>
</organism>
<dbReference type="SUPFAM" id="SSF52091">
    <property type="entry name" value="SpoIIaa-like"/>
    <property type="match status" value="1"/>
</dbReference>
<name>A0A239K0U7_9ACTN</name>
<dbReference type="EMBL" id="FZNR01000041">
    <property type="protein sequence ID" value="SNT11419.1"/>
    <property type="molecule type" value="Genomic_DNA"/>
</dbReference>
<keyword evidence="1" id="KW-0418">Kinase</keyword>
<keyword evidence="1" id="KW-0808">Transferase</keyword>
<protein>
    <recommendedName>
        <fullName evidence="2">STAS domain-containing protein</fullName>
    </recommendedName>
</protein>
<dbReference type="GO" id="GO:0004674">
    <property type="term" value="F:protein serine/threonine kinase activity"/>
    <property type="evidence" value="ECO:0007669"/>
    <property type="project" value="UniProtKB-KW"/>
</dbReference>
<dbReference type="Gene3D" id="3.30.750.24">
    <property type="entry name" value="STAS domain"/>
    <property type="match status" value="1"/>
</dbReference>
<sequence length="243" mass="26136">MAAGLSWTTSERAGCMIVVVRGRLDLAATRGLRGMLQKCLAEQPAALLADLSGMSLGQETALSVFTAIHRQAAVWPGTPVVLCAPRPEMADLLARQRYGPLRTCADVDEAVREVTRHGVVPPMIIDQLVPMTGATRHARDLATEACVRWELPDLIGPVSVVVTELVSNAVEHANTMITLRLTLLRRHLHVAVRDGSVAPPETRLPGVGSVDRGRGLLLVDSLAVNWGWLPTSDGKVVWTTLAL</sequence>
<keyword evidence="4" id="KW-1185">Reference proteome</keyword>